<dbReference type="EMBL" id="HBGU01071866">
    <property type="protein sequence ID" value="CAD9534447.1"/>
    <property type="molecule type" value="Transcribed_RNA"/>
</dbReference>
<feature type="domain" description="NADP-dependent oxidoreductase" evidence="5">
    <location>
        <begin position="652"/>
        <end position="881"/>
    </location>
</feature>
<proteinExistence type="inferred from homology"/>
<keyword evidence="3" id="KW-0560">Oxidoreductase</keyword>
<accession>A0A7S2NDZ9</accession>
<dbReference type="InterPro" id="IPR013954">
    <property type="entry name" value="PNK3P"/>
</dbReference>
<dbReference type="Pfam" id="PF13671">
    <property type="entry name" value="AAA_33"/>
    <property type="match status" value="1"/>
</dbReference>
<gene>
    <name evidence="6" type="ORF">CBRE1094_LOCUS39216</name>
</gene>
<feature type="compositionally biased region" description="Acidic residues" evidence="4">
    <location>
        <begin position="97"/>
        <end position="107"/>
    </location>
</feature>
<dbReference type="SUPFAM" id="SSF51430">
    <property type="entry name" value="NAD(P)-linked oxidoreductase"/>
    <property type="match status" value="1"/>
</dbReference>
<dbReference type="InterPro" id="IPR023210">
    <property type="entry name" value="NADP_OxRdtase_dom"/>
</dbReference>
<dbReference type="Pfam" id="PF00248">
    <property type="entry name" value="Aldo_ket_red"/>
    <property type="match status" value="1"/>
</dbReference>
<dbReference type="PRINTS" id="PR00069">
    <property type="entry name" value="ALDKETRDTASE"/>
</dbReference>
<organism evidence="6">
    <name type="scientific">Haptolina brevifila</name>
    <dbReference type="NCBI Taxonomy" id="156173"/>
    <lineage>
        <taxon>Eukaryota</taxon>
        <taxon>Haptista</taxon>
        <taxon>Haptophyta</taxon>
        <taxon>Prymnesiophyceae</taxon>
        <taxon>Prymnesiales</taxon>
        <taxon>Prymnesiaceae</taxon>
        <taxon>Haptolina</taxon>
    </lineage>
</organism>
<dbReference type="PANTHER" id="PTHR43827:SF3">
    <property type="entry name" value="NADP-DEPENDENT OXIDOREDUCTASE DOMAIN-CONTAINING PROTEIN"/>
    <property type="match status" value="1"/>
</dbReference>
<evidence type="ECO:0000313" key="6">
    <source>
        <dbReference type="EMBL" id="CAD9534447.1"/>
    </source>
</evidence>
<dbReference type="Gene3D" id="3.40.50.300">
    <property type="entry name" value="P-loop containing nucleotide triphosphate hydrolases"/>
    <property type="match status" value="1"/>
</dbReference>
<comment type="similarity">
    <text evidence="1">Belongs to the aldo/keto reductase family.</text>
</comment>
<keyword evidence="2" id="KW-0521">NADP</keyword>
<dbReference type="Gene3D" id="3.20.20.100">
    <property type="entry name" value="NADP-dependent oxidoreductase domain"/>
    <property type="match status" value="1"/>
</dbReference>
<dbReference type="CDD" id="cd19071">
    <property type="entry name" value="AKR_AKR1-5-like"/>
    <property type="match status" value="1"/>
</dbReference>
<dbReference type="GO" id="GO:0016616">
    <property type="term" value="F:oxidoreductase activity, acting on the CH-OH group of donors, NAD or NADP as acceptor"/>
    <property type="evidence" value="ECO:0007669"/>
    <property type="project" value="UniProtKB-ARBA"/>
</dbReference>
<dbReference type="InterPro" id="IPR027417">
    <property type="entry name" value="P-loop_NTPase"/>
</dbReference>
<feature type="compositionally biased region" description="Low complexity" evidence="4">
    <location>
        <begin position="108"/>
        <end position="124"/>
    </location>
</feature>
<evidence type="ECO:0000256" key="2">
    <source>
        <dbReference type="ARBA" id="ARBA00022857"/>
    </source>
</evidence>
<dbReference type="PROSITE" id="PS00062">
    <property type="entry name" value="ALDOKETO_REDUCTASE_2"/>
    <property type="match status" value="1"/>
</dbReference>
<evidence type="ECO:0000256" key="1">
    <source>
        <dbReference type="ARBA" id="ARBA00007905"/>
    </source>
</evidence>
<dbReference type="SUPFAM" id="SSF52540">
    <property type="entry name" value="P-loop containing nucleoside triphosphate hydrolases"/>
    <property type="match status" value="1"/>
</dbReference>
<dbReference type="InterPro" id="IPR036412">
    <property type="entry name" value="HAD-like_sf"/>
</dbReference>
<dbReference type="InterPro" id="IPR036812">
    <property type="entry name" value="NAD(P)_OxRdtase_dom_sf"/>
</dbReference>
<dbReference type="PANTHER" id="PTHR43827">
    <property type="entry name" value="2,5-DIKETO-D-GLUCONIC ACID REDUCTASE"/>
    <property type="match status" value="1"/>
</dbReference>
<dbReference type="Pfam" id="PF08645">
    <property type="entry name" value="PNK3P"/>
    <property type="match status" value="1"/>
</dbReference>
<dbReference type="SUPFAM" id="SSF56784">
    <property type="entry name" value="HAD-like"/>
    <property type="match status" value="1"/>
</dbReference>
<name>A0A7S2NDZ9_9EUKA</name>
<feature type="compositionally biased region" description="Low complexity" evidence="4">
    <location>
        <begin position="44"/>
        <end position="62"/>
    </location>
</feature>
<evidence type="ECO:0000256" key="4">
    <source>
        <dbReference type="SAM" id="MobiDB-lite"/>
    </source>
</evidence>
<feature type="compositionally biased region" description="Polar residues" evidence="4">
    <location>
        <begin position="63"/>
        <end position="74"/>
    </location>
</feature>
<dbReference type="InterPro" id="IPR006549">
    <property type="entry name" value="HAD-SF_hydro_IIIA"/>
</dbReference>
<feature type="region of interest" description="Disordered" evidence="4">
    <location>
        <begin position="33"/>
        <end position="124"/>
    </location>
</feature>
<dbReference type="InterPro" id="IPR020471">
    <property type="entry name" value="AKR"/>
</dbReference>
<protein>
    <recommendedName>
        <fullName evidence="5">NADP-dependent oxidoreductase domain-containing protein</fullName>
    </recommendedName>
</protein>
<dbReference type="AlphaFoldDB" id="A0A7S2NDZ9"/>
<evidence type="ECO:0000256" key="3">
    <source>
        <dbReference type="ARBA" id="ARBA00023002"/>
    </source>
</evidence>
<reference evidence="6" key="1">
    <citation type="submission" date="2021-01" db="EMBL/GenBank/DDBJ databases">
        <authorList>
            <person name="Corre E."/>
            <person name="Pelletier E."/>
            <person name="Niang G."/>
            <person name="Scheremetjew M."/>
            <person name="Finn R."/>
            <person name="Kale V."/>
            <person name="Holt S."/>
            <person name="Cochrane G."/>
            <person name="Meng A."/>
            <person name="Brown T."/>
            <person name="Cohen L."/>
        </authorList>
    </citation>
    <scope>NUCLEOTIDE SEQUENCE</scope>
    <source>
        <strain evidence="6">UTEX LB 985</strain>
    </source>
</reference>
<dbReference type="Gene3D" id="3.40.50.1000">
    <property type="entry name" value="HAD superfamily/HAD-like"/>
    <property type="match status" value="1"/>
</dbReference>
<dbReference type="NCBIfam" id="TIGR01662">
    <property type="entry name" value="HAD-SF-IIIA"/>
    <property type="match status" value="1"/>
</dbReference>
<evidence type="ECO:0000259" key="5">
    <source>
        <dbReference type="Pfam" id="PF00248"/>
    </source>
</evidence>
<feature type="region of interest" description="Disordered" evidence="4">
    <location>
        <begin position="165"/>
        <end position="193"/>
    </location>
</feature>
<sequence>MSEHAAASAPRSAWGKNWLGEVLMRVRSRLMAEQATGASAQHQGTAGVASSTSGSGTAMASGNVNDSTPCSMASSIDPAEPLGQGQKPVVSGVIDLSSDDNDDDNDDAAAVVHVSPPSGSATAATATTTATPAVGASSAADAICPLVASLPAAASISTGTAIGSTPPSAFPGVDCPGMTHPDDPDASNPKSLQPSAGFVAVDATWINDGHKGGGVRSALMVRRAHEPPRQKVAGFDFDGVLMRWLQQWANDYHQYAMWNAYVPCKLRRLHAAGYKLVIFANKGNIQGAFLTGANATRIRGITDWLAHVVRVPLHAVFSTKKGGGYHKPATGMWAIMEQYTNGGTAVDIASSFLVCETESDRQFARSIGEERGATMGIEAPDVHFGPPAGVHIGSARWGQAGGDVQGTLAALGVEEVSEEALAARRALLGSYMQGPRMIVLCGPQGSGKSHFCTRLVEASRAHGSAWVVTCQDTVKNGKPGDRHVCERMALEALQRGQCVVVDRTHVDPSQRFHFLQVGCQAGVPVDAVLLLPPLAEMQRRVHERVNHPGGVQGAEKIGIVTSTYNRLVPPSRAEGFALVTRLETPDEVERLTQLYAHVQPRPLAAVSQLGAPSLAALPTVSPPLRETFPLGALARPLPSILLGTMNIKNPSVLAAMLRAGFCGVDTAPTYVNEENVGAAMQAVQFYPHVTCKVPHRATTAAQVRSELSDSLRKLKVAKTNLLLLHWPSKPIENGMLEEIWKEMEAAVAAGRAEALGVCNFTQAALQTLLPFCTIRPVVNQVERHPMLPQWALLECCIAHRIVLQAHTPLGQGTAAGPLGHAVVRSVAVESGLTPAQVLLQWNLRHGVAVVPKCSTDDHATQLLSATRVLLSGAQMAQLDAIVPAGQTGTRILNVGFMKGSTPKIALYGW</sequence>
<dbReference type="InterPro" id="IPR023214">
    <property type="entry name" value="HAD_sf"/>
</dbReference>
<dbReference type="InterPro" id="IPR018170">
    <property type="entry name" value="Aldo/ket_reductase_CS"/>
</dbReference>